<dbReference type="GO" id="GO:0005975">
    <property type="term" value="P:carbohydrate metabolic process"/>
    <property type="evidence" value="ECO:0007669"/>
    <property type="project" value="InterPro"/>
</dbReference>
<dbReference type="GO" id="GO:0046872">
    <property type="term" value="F:metal ion binding"/>
    <property type="evidence" value="ECO:0007669"/>
    <property type="project" value="UniProtKB-KW"/>
</dbReference>
<protein>
    <recommendedName>
        <fullName evidence="5">Ribulose-phosphate 3-epimerase</fullName>
    </recommendedName>
</protein>
<evidence type="ECO:0000256" key="2">
    <source>
        <dbReference type="ARBA" id="ARBA00023235"/>
    </source>
</evidence>
<evidence type="ECO:0000313" key="3">
    <source>
        <dbReference type="EMBL" id="OGC87861.1"/>
    </source>
</evidence>
<name>A0A1F4Y1U1_9BACT</name>
<dbReference type="Gene3D" id="3.20.20.70">
    <property type="entry name" value="Aldolase class I"/>
    <property type="match status" value="1"/>
</dbReference>
<sequence length="219" mass="23661">MSDSLDVQIIPAVLPKNLEELEMALASLRGVAPVIQIDLVGENILANETAMPLWESFDFEFDIMLPDPAAHIEKCVALGASRIVVHADGKNAKEALESMQHLRGGSCAVEAGIALRAHDEPSALAPFEGLFDYVQVMGIDTIGVQGEPPDPHHKELELLKALRVLYPTLPLQCDGAVGAHPREVAEAGATRLVIGSGITKAEDPLEAFERLEKTLRYEN</sequence>
<dbReference type="EMBL" id="MEXB01000017">
    <property type="protein sequence ID" value="OGC87861.1"/>
    <property type="molecule type" value="Genomic_DNA"/>
</dbReference>
<keyword evidence="1" id="KW-0479">Metal-binding</keyword>
<reference evidence="3 4" key="1">
    <citation type="journal article" date="2016" name="Nat. Commun.">
        <title>Thousands of microbial genomes shed light on interconnected biogeochemical processes in an aquifer system.</title>
        <authorList>
            <person name="Anantharaman K."/>
            <person name="Brown C.T."/>
            <person name="Hug L.A."/>
            <person name="Sharon I."/>
            <person name="Castelle C.J."/>
            <person name="Probst A.J."/>
            <person name="Thomas B.C."/>
            <person name="Singh A."/>
            <person name="Wilkins M.J."/>
            <person name="Karaoz U."/>
            <person name="Brodie E.L."/>
            <person name="Williams K.H."/>
            <person name="Hubbard S.S."/>
            <person name="Banfield J.F."/>
        </authorList>
    </citation>
    <scope>NUCLEOTIDE SEQUENCE [LARGE SCALE GENOMIC DNA]</scope>
</reference>
<dbReference type="AlphaFoldDB" id="A0A1F4Y1U1"/>
<dbReference type="STRING" id="1797247.A2419_02295"/>
<dbReference type="InterPro" id="IPR000056">
    <property type="entry name" value="Ribul_P_3_epim-like"/>
</dbReference>
<dbReference type="InterPro" id="IPR011060">
    <property type="entry name" value="RibuloseP-bd_barrel"/>
</dbReference>
<dbReference type="PANTHER" id="PTHR11749">
    <property type="entry name" value="RIBULOSE-5-PHOSPHATE-3-EPIMERASE"/>
    <property type="match status" value="1"/>
</dbReference>
<dbReference type="Pfam" id="PF00834">
    <property type="entry name" value="Ribul_P_3_epim"/>
    <property type="match status" value="1"/>
</dbReference>
<accession>A0A1F4Y1U1</accession>
<proteinExistence type="predicted"/>
<dbReference type="SUPFAM" id="SSF51366">
    <property type="entry name" value="Ribulose-phoshate binding barrel"/>
    <property type="match status" value="1"/>
</dbReference>
<evidence type="ECO:0008006" key="5">
    <source>
        <dbReference type="Google" id="ProtNLM"/>
    </source>
</evidence>
<dbReference type="InterPro" id="IPR013785">
    <property type="entry name" value="Aldolase_TIM"/>
</dbReference>
<keyword evidence="2" id="KW-0413">Isomerase</keyword>
<evidence type="ECO:0000256" key="1">
    <source>
        <dbReference type="ARBA" id="ARBA00022723"/>
    </source>
</evidence>
<evidence type="ECO:0000313" key="4">
    <source>
        <dbReference type="Proteomes" id="UP000176568"/>
    </source>
</evidence>
<organism evidence="3 4">
    <name type="scientific">Candidatus Adlerbacteria bacterium RIFOXYC1_FULL_48_26</name>
    <dbReference type="NCBI Taxonomy" id="1797247"/>
    <lineage>
        <taxon>Bacteria</taxon>
        <taxon>Candidatus Adleribacteriota</taxon>
    </lineage>
</organism>
<dbReference type="GO" id="GO:0016857">
    <property type="term" value="F:racemase and epimerase activity, acting on carbohydrates and derivatives"/>
    <property type="evidence" value="ECO:0007669"/>
    <property type="project" value="InterPro"/>
</dbReference>
<dbReference type="Proteomes" id="UP000176568">
    <property type="component" value="Unassembled WGS sequence"/>
</dbReference>
<comment type="caution">
    <text evidence="3">The sequence shown here is derived from an EMBL/GenBank/DDBJ whole genome shotgun (WGS) entry which is preliminary data.</text>
</comment>
<gene>
    <name evidence="3" type="ORF">A2419_02295</name>
</gene>